<evidence type="ECO:0000313" key="2">
    <source>
        <dbReference type="Proteomes" id="UP000313645"/>
    </source>
</evidence>
<organism evidence="1 2">
    <name type="scientific">Marinobacter halodurans</name>
    <dbReference type="NCBI Taxonomy" id="2528979"/>
    <lineage>
        <taxon>Bacteria</taxon>
        <taxon>Pseudomonadati</taxon>
        <taxon>Pseudomonadota</taxon>
        <taxon>Gammaproteobacteria</taxon>
        <taxon>Pseudomonadales</taxon>
        <taxon>Marinobacteraceae</taxon>
        <taxon>Marinobacter</taxon>
    </lineage>
</organism>
<reference evidence="1 2" key="1">
    <citation type="submission" date="2019-02" db="EMBL/GenBank/DDBJ databases">
        <title>Marinobacter halodurans sp. nov., a marine bacterium isolated from sea tidal flat.</title>
        <authorList>
            <person name="Yoo Y."/>
            <person name="Lee D.W."/>
            <person name="Kim B.S."/>
            <person name="Kim J.-J."/>
        </authorList>
    </citation>
    <scope>NUCLEOTIDE SEQUENCE [LARGE SCALE GENOMIC DNA]</scope>
    <source>
        <strain evidence="1 2">YJ-S3-2</strain>
    </source>
</reference>
<evidence type="ECO:0008006" key="3">
    <source>
        <dbReference type="Google" id="ProtNLM"/>
    </source>
</evidence>
<keyword evidence="2" id="KW-1185">Reference proteome</keyword>
<gene>
    <name evidence="1" type="ORF">EZI54_03885</name>
</gene>
<dbReference type="RefSeq" id="WP_131479242.1">
    <property type="nucleotide sequence ID" value="NZ_SJDL01000004.1"/>
</dbReference>
<sequence>MKQQFRETELGRERMCNKCRDFWPDDSEFFYLSKDEPVQPCKACYNELPSVIAKRERQLSRRGARA</sequence>
<accession>A0ABY1ZTH1</accession>
<comment type="caution">
    <text evidence="1">The sequence shown here is derived from an EMBL/GenBank/DDBJ whole genome shotgun (WGS) entry which is preliminary data.</text>
</comment>
<proteinExistence type="predicted"/>
<dbReference type="Proteomes" id="UP000313645">
    <property type="component" value="Unassembled WGS sequence"/>
</dbReference>
<evidence type="ECO:0000313" key="1">
    <source>
        <dbReference type="EMBL" id="TBW58533.1"/>
    </source>
</evidence>
<dbReference type="EMBL" id="SJDL01000004">
    <property type="protein sequence ID" value="TBW58533.1"/>
    <property type="molecule type" value="Genomic_DNA"/>
</dbReference>
<protein>
    <recommendedName>
        <fullName evidence="3">Zinc-binding domain-containing protein</fullName>
    </recommendedName>
</protein>
<name>A0ABY1ZTH1_9GAMM</name>